<evidence type="ECO:0000313" key="2">
    <source>
        <dbReference type="EMBL" id="KAE8262511.1"/>
    </source>
</evidence>
<accession>A0A177URW3</accession>
<dbReference type="Proteomes" id="UP000077671">
    <property type="component" value="Unassembled WGS sequence"/>
</dbReference>
<protein>
    <submittedName>
        <fullName evidence="2">Uncharacterized protein</fullName>
    </submittedName>
</protein>
<proteinExistence type="predicted"/>
<sequence>MIHVVDLDIDLNIDSIGKLLLIARDRIFPSARTSGSAVGGSKHTRPSSSGYSTSRSSSANYVSNNLISSGAGFGSQTSV</sequence>
<dbReference type="EMBL" id="LWDD02000230">
    <property type="protein sequence ID" value="KAE8262511.1"/>
    <property type="molecule type" value="Genomic_DNA"/>
</dbReference>
<dbReference type="AlphaFoldDB" id="A0A177URW3"/>
<feature type="region of interest" description="Disordered" evidence="1">
    <location>
        <begin position="31"/>
        <end position="58"/>
    </location>
</feature>
<gene>
    <name evidence="2" type="ORF">A4X03_0g2394</name>
</gene>
<name>A0A177URW3_9BASI</name>
<reference evidence="2" key="1">
    <citation type="submission" date="2016-04" db="EMBL/GenBank/DDBJ databases">
        <authorList>
            <person name="Nguyen H.D."/>
            <person name="Kesanakurti P."/>
            <person name="Cullis J."/>
            <person name="Levesque C.A."/>
            <person name="Hambleton S."/>
        </authorList>
    </citation>
    <scope>NUCLEOTIDE SEQUENCE</scope>
    <source>
        <strain evidence="2">DAOMC 238032</strain>
    </source>
</reference>
<reference evidence="2" key="2">
    <citation type="journal article" date="2019" name="IMA Fungus">
        <title>Genome sequencing and comparison of five Tilletia species to identify candidate genes for the detection of regulated species infecting wheat.</title>
        <authorList>
            <person name="Nguyen H.D.T."/>
            <person name="Sultana T."/>
            <person name="Kesanakurti P."/>
            <person name="Hambleton S."/>
        </authorList>
    </citation>
    <scope>NUCLEOTIDE SEQUENCE</scope>
    <source>
        <strain evidence="2">DAOMC 238032</strain>
    </source>
</reference>
<feature type="compositionally biased region" description="Low complexity" evidence="1">
    <location>
        <begin position="47"/>
        <end position="58"/>
    </location>
</feature>
<evidence type="ECO:0000313" key="3">
    <source>
        <dbReference type="Proteomes" id="UP000077671"/>
    </source>
</evidence>
<comment type="caution">
    <text evidence="2">The sequence shown here is derived from an EMBL/GenBank/DDBJ whole genome shotgun (WGS) entry which is preliminary data.</text>
</comment>
<evidence type="ECO:0000256" key="1">
    <source>
        <dbReference type="SAM" id="MobiDB-lite"/>
    </source>
</evidence>
<organism evidence="2 3">
    <name type="scientific">Tilletia caries</name>
    <name type="common">wheat bunt fungus</name>
    <dbReference type="NCBI Taxonomy" id="13290"/>
    <lineage>
        <taxon>Eukaryota</taxon>
        <taxon>Fungi</taxon>
        <taxon>Dikarya</taxon>
        <taxon>Basidiomycota</taxon>
        <taxon>Ustilaginomycotina</taxon>
        <taxon>Exobasidiomycetes</taxon>
        <taxon>Tilletiales</taxon>
        <taxon>Tilletiaceae</taxon>
        <taxon>Tilletia</taxon>
    </lineage>
</organism>